<protein>
    <submittedName>
        <fullName evidence="2">RecB-like exonuclease/helicase</fullName>
    </submittedName>
</protein>
<keyword evidence="2" id="KW-0347">Helicase</keyword>
<name>A0A7T3N1H5_9CAUD</name>
<evidence type="ECO:0000313" key="2">
    <source>
        <dbReference type="EMBL" id="QPX62598.1"/>
    </source>
</evidence>
<accession>A0A7T3N1H5</accession>
<feature type="domain" description="PD-(D/E)XK endonuclease-like" evidence="1">
    <location>
        <begin position="10"/>
        <end position="253"/>
    </location>
</feature>
<keyword evidence="2" id="KW-0378">Hydrolase</keyword>
<dbReference type="Proteomes" id="UP000595472">
    <property type="component" value="Segment"/>
</dbReference>
<organism evidence="2 3">
    <name type="scientific">Arthrobacter phage Wollypog</name>
    <dbReference type="NCBI Taxonomy" id="2790985"/>
    <lineage>
        <taxon>Viruses</taxon>
        <taxon>Duplodnaviria</taxon>
        <taxon>Heunggongvirae</taxon>
        <taxon>Uroviricota</taxon>
        <taxon>Caudoviricetes</taxon>
        <taxon>Wollypogvirus</taxon>
        <taxon>Wollypogvirus wollypog</taxon>
    </lineage>
</organism>
<keyword evidence="2" id="KW-0547">Nucleotide-binding</keyword>
<keyword evidence="2" id="KW-0540">Nuclease</keyword>
<dbReference type="GO" id="GO:0004386">
    <property type="term" value="F:helicase activity"/>
    <property type="evidence" value="ECO:0007669"/>
    <property type="project" value="UniProtKB-KW"/>
</dbReference>
<keyword evidence="2" id="KW-0067">ATP-binding</keyword>
<dbReference type="KEGG" id="vg:77923977"/>
<dbReference type="Pfam" id="PF12705">
    <property type="entry name" value="PDDEXK_1"/>
    <property type="match status" value="1"/>
</dbReference>
<proteinExistence type="predicted"/>
<dbReference type="EMBL" id="MW055913">
    <property type="protein sequence ID" value="QPX62598.1"/>
    <property type="molecule type" value="Genomic_DNA"/>
</dbReference>
<keyword evidence="3" id="KW-1185">Reference proteome</keyword>
<keyword evidence="2" id="KW-0269">Exonuclease</keyword>
<evidence type="ECO:0000313" key="3">
    <source>
        <dbReference type="Proteomes" id="UP000595472"/>
    </source>
</evidence>
<evidence type="ECO:0000259" key="1">
    <source>
        <dbReference type="Pfam" id="PF12705"/>
    </source>
</evidence>
<gene>
    <name evidence="2" type="primary">46</name>
    <name evidence="2" type="ORF">SEA_WOLLYPOG_46</name>
</gene>
<reference evidence="2 3" key="1">
    <citation type="submission" date="2020-10" db="EMBL/GenBank/DDBJ databases">
        <authorList>
            <person name="Abad L.A."/>
            <person name="Alter J."/>
            <person name="Becerra C.Y."/>
            <person name="Boehle J."/>
            <person name="Bustos B."/>
            <person name="Connatser B.I."/>
            <person name="Cutright B."/>
            <person name="Gavin J."/>
            <person name="Gomez A.P."/>
            <person name="Grabar K."/>
            <person name="Hur E.Y."/>
            <person name="Ioh M.T."/>
            <person name="Joya-Campos L."/>
            <person name="Lauhon H.N."/>
            <person name="Lee S."/>
            <person name="Maranan R.T."/>
            <person name="Park Y.G."/>
            <person name="Priest M."/>
            <person name="Samuels S.O."/>
            <person name="Sarameh Y.J."/>
            <person name="Schreiber J.M."/>
            <person name="Shepard L."/>
            <person name="Sheth K.J."/>
            <person name="Silva C.A."/>
            <person name="Smyers G.M."/>
            <person name="Tam S."/>
            <person name="Tamura C.M."/>
            <person name="Wucher D.E."/>
            <person name="Donachie S.P."/>
            <person name="Reed F.A."/>
            <person name="Palecanda S."/>
            <person name="Chong R.A."/>
            <person name="Porter M.L."/>
            <person name="Garlena R.A."/>
            <person name="Russell D.A."/>
            <person name="Jacobs-Sera D."/>
            <person name="Hatfull G.F."/>
        </authorList>
    </citation>
    <scope>NUCLEOTIDE SEQUENCE [LARGE SCALE GENOMIC DNA]</scope>
</reference>
<dbReference type="RefSeq" id="YP_010648537.1">
    <property type="nucleotide sequence ID" value="NC_070760.1"/>
</dbReference>
<sequence length="373" mass="43480">MSFEIRTSERKTVRRCPQRWEWGYKQELKPKRESNPLWFGQAVHLALADWYKPGLERGPHPAETFRKVLEEGKVDRFVPDNPDDENEYVASMELGIDMLVRYEKEFGLDGDWEIIAPERTFSVWFPEPGNRSNKRWLRYVGTWDAVARYIGESNSYFTHGSIWLLEHKTAASITVQHLPTDDQAGAYWAVAPMILRREGLLKEGEVIEGILYNFLRKATDDPRPKNEEGLYCNKPTKQDYLSAIMNYDGDPGVSSAMKVEELAKIAKDLKLEVLGEPSKVQPAPYFLRIPVYRSIGERRTQLQRIRAEAQHIESYRSDRPLLPIIKNFTKDCAWDCDFYKMCKLHEAGEDWEEYRDAMYTTWEPYGAHQIKAA</sequence>
<dbReference type="InterPro" id="IPR038726">
    <property type="entry name" value="PDDEXK_AddAB-type"/>
</dbReference>
<dbReference type="GeneID" id="77923977"/>
<dbReference type="GO" id="GO:0004527">
    <property type="term" value="F:exonuclease activity"/>
    <property type="evidence" value="ECO:0007669"/>
    <property type="project" value="UniProtKB-KW"/>
</dbReference>